<organism evidence="1 2">
    <name type="scientific">Paraburkholderia sejongensis</name>
    <dbReference type="NCBI Taxonomy" id="2886946"/>
    <lineage>
        <taxon>Bacteria</taxon>
        <taxon>Pseudomonadati</taxon>
        <taxon>Pseudomonadota</taxon>
        <taxon>Betaproteobacteria</taxon>
        <taxon>Burkholderiales</taxon>
        <taxon>Burkholderiaceae</taxon>
        <taxon>Paraburkholderia</taxon>
    </lineage>
</organism>
<gene>
    <name evidence="1" type="ORF">LJ656_24930</name>
</gene>
<sequence length="156" mass="17627">MPLQFRFGVRTQHREFHFEFGDADVLLDRRSNGLRIRRVGAGFPVRSQFLTGRNPAVALAQKTDKERRKVAAPVDFSEADFDCRAIFRVLFGDTPAQIDLGKADIASETGRPNFGKHVLREIGAFALHIVESTGEKHADFTRRRLGSRHFVFRACG</sequence>
<comment type="caution">
    <text evidence="1">The sequence shown here is derived from an EMBL/GenBank/DDBJ whole genome shotgun (WGS) entry which is preliminary data.</text>
</comment>
<proteinExistence type="predicted"/>
<keyword evidence="2" id="KW-1185">Reference proteome</keyword>
<name>A0ABS8K129_9BURK</name>
<protein>
    <submittedName>
        <fullName evidence="1">Uncharacterized protein</fullName>
    </submittedName>
</protein>
<dbReference type="EMBL" id="JAJITD010000014">
    <property type="protein sequence ID" value="MCC8395834.1"/>
    <property type="molecule type" value="Genomic_DNA"/>
</dbReference>
<reference evidence="1 2" key="1">
    <citation type="submission" date="2021-11" db="EMBL/GenBank/DDBJ databases">
        <authorList>
            <person name="Oh E.-T."/>
            <person name="Kim S.-B."/>
        </authorList>
    </citation>
    <scope>NUCLEOTIDE SEQUENCE [LARGE SCALE GENOMIC DNA]</scope>
    <source>
        <strain evidence="1 2">MMS20-SJTR3</strain>
    </source>
</reference>
<dbReference type="Proteomes" id="UP001431019">
    <property type="component" value="Unassembled WGS sequence"/>
</dbReference>
<evidence type="ECO:0000313" key="2">
    <source>
        <dbReference type="Proteomes" id="UP001431019"/>
    </source>
</evidence>
<accession>A0ABS8K129</accession>
<evidence type="ECO:0000313" key="1">
    <source>
        <dbReference type="EMBL" id="MCC8395834.1"/>
    </source>
</evidence>